<evidence type="ECO:0000256" key="25">
    <source>
        <dbReference type="SAM" id="MobiDB-lite"/>
    </source>
</evidence>
<keyword evidence="16 29" id="KW-0176">Collagen</keyword>
<dbReference type="GO" id="GO:0005604">
    <property type="term" value="C:basement membrane"/>
    <property type="evidence" value="ECO:0007669"/>
    <property type="project" value="UniProtKB-SubCell"/>
</dbReference>
<evidence type="ECO:0000256" key="14">
    <source>
        <dbReference type="ARBA" id="ARBA00022900"/>
    </source>
</evidence>
<keyword evidence="10 26" id="KW-0732">Signal</keyword>
<feature type="non-terminal residue" evidence="29">
    <location>
        <position position="1414"/>
    </location>
</feature>
<feature type="compositionally biased region" description="Low complexity" evidence="25">
    <location>
        <begin position="565"/>
        <end position="590"/>
    </location>
</feature>
<evidence type="ECO:0000256" key="15">
    <source>
        <dbReference type="ARBA" id="ARBA00023069"/>
    </source>
</evidence>
<keyword evidence="20" id="KW-0966">Cell projection</keyword>
<dbReference type="InterPro" id="IPR020901">
    <property type="entry name" value="Prtase_inh_Kunz-CS"/>
</dbReference>
<feature type="compositionally biased region" description="Basic and acidic residues" evidence="25">
    <location>
        <begin position="719"/>
        <end position="741"/>
    </location>
</feature>
<evidence type="ECO:0000256" key="21">
    <source>
        <dbReference type="ARBA" id="ARBA00047191"/>
    </source>
</evidence>
<proteinExistence type="inferred from homology"/>
<keyword evidence="15" id="KW-0969">Cilium</keyword>
<dbReference type="PROSITE" id="PS50234">
    <property type="entry name" value="VWFA"/>
    <property type="match status" value="2"/>
</dbReference>
<dbReference type="PROSITE" id="PS50279">
    <property type="entry name" value="BPTI_KUNITZ_2"/>
    <property type="match status" value="1"/>
</dbReference>
<evidence type="ECO:0000259" key="27">
    <source>
        <dbReference type="PROSITE" id="PS50234"/>
    </source>
</evidence>
<dbReference type="Pfam" id="PF01391">
    <property type="entry name" value="Collagen"/>
    <property type="match status" value="2"/>
</dbReference>
<evidence type="ECO:0000256" key="4">
    <source>
        <dbReference type="ARBA" id="ARBA00005822"/>
    </source>
</evidence>
<dbReference type="FunFam" id="3.40.50.410:FF:000051">
    <property type="entry name" value="Collagen type XXVIII alpha 1 chain"/>
    <property type="match status" value="1"/>
</dbReference>
<feature type="signal peptide" evidence="26">
    <location>
        <begin position="1"/>
        <end position="19"/>
    </location>
</feature>
<dbReference type="SMART" id="SM00327">
    <property type="entry name" value="VWA"/>
    <property type="match status" value="2"/>
</dbReference>
<dbReference type="PROSITE" id="PS00280">
    <property type="entry name" value="BPTI_KUNITZ_1"/>
    <property type="match status" value="1"/>
</dbReference>
<evidence type="ECO:0000256" key="3">
    <source>
        <dbReference type="ARBA" id="ARBA00004607"/>
    </source>
</evidence>
<evidence type="ECO:0000256" key="2">
    <source>
        <dbReference type="ARBA" id="ARBA00004309"/>
    </source>
</evidence>
<evidence type="ECO:0000256" key="19">
    <source>
        <dbReference type="ARBA" id="ARBA00023212"/>
    </source>
</evidence>
<evidence type="ECO:0000256" key="1">
    <source>
        <dbReference type="ARBA" id="ARBA00004302"/>
    </source>
</evidence>
<evidence type="ECO:0000256" key="26">
    <source>
        <dbReference type="SAM" id="SignalP"/>
    </source>
</evidence>
<evidence type="ECO:0000256" key="16">
    <source>
        <dbReference type="ARBA" id="ARBA00023119"/>
    </source>
</evidence>
<dbReference type="GO" id="GO:0005581">
    <property type="term" value="C:collagen trimer"/>
    <property type="evidence" value="ECO:0007669"/>
    <property type="project" value="UniProtKB-KW"/>
</dbReference>
<dbReference type="InterPro" id="IPR008160">
    <property type="entry name" value="Collagen"/>
</dbReference>
<evidence type="ECO:0000256" key="13">
    <source>
        <dbReference type="ARBA" id="ARBA00022889"/>
    </source>
</evidence>
<dbReference type="CDD" id="cd01450">
    <property type="entry name" value="vWFA_subfamily_ECM"/>
    <property type="match status" value="1"/>
</dbReference>
<dbReference type="CDD" id="cd22628">
    <property type="entry name" value="Kunitz_collagen_alpha1_XXVIII"/>
    <property type="match status" value="1"/>
</dbReference>
<dbReference type="SUPFAM" id="SSF57362">
    <property type="entry name" value="BPTI-like"/>
    <property type="match status" value="1"/>
</dbReference>
<evidence type="ECO:0000256" key="5">
    <source>
        <dbReference type="ARBA" id="ARBA00022475"/>
    </source>
</evidence>
<keyword evidence="30" id="KW-1185">Reference proteome</keyword>
<evidence type="ECO:0000256" key="6">
    <source>
        <dbReference type="ARBA" id="ARBA00022490"/>
    </source>
</evidence>
<dbReference type="SMART" id="SM00131">
    <property type="entry name" value="KU"/>
    <property type="match status" value="1"/>
</dbReference>
<evidence type="ECO:0000256" key="12">
    <source>
        <dbReference type="ARBA" id="ARBA00022869"/>
    </source>
</evidence>
<dbReference type="InterPro" id="IPR036465">
    <property type="entry name" value="vWFA_dom_sf"/>
</dbReference>
<keyword evidence="19" id="KW-0206">Cytoskeleton</keyword>
<dbReference type="GO" id="GO:0034464">
    <property type="term" value="C:BBSome"/>
    <property type="evidence" value="ECO:0007669"/>
    <property type="project" value="InterPro"/>
</dbReference>
<dbReference type="EMBL" id="QNUK01000347">
    <property type="protein sequence ID" value="KAF5894956.1"/>
    <property type="molecule type" value="Genomic_DNA"/>
</dbReference>
<feature type="compositionally biased region" description="Basic and acidic residues" evidence="25">
    <location>
        <begin position="270"/>
        <end position="285"/>
    </location>
</feature>
<dbReference type="Gene3D" id="3.40.50.410">
    <property type="entry name" value="von Willebrand factor, type A domain"/>
    <property type="match status" value="2"/>
</dbReference>
<keyword evidence="6" id="KW-0963">Cytoplasm</keyword>
<dbReference type="GO" id="GO:0036064">
    <property type="term" value="C:ciliary basal body"/>
    <property type="evidence" value="ECO:0007669"/>
    <property type="project" value="TreeGrafter"/>
</dbReference>
<dbReference type="GO" id="GO:0060271">
    <property type="term" value="P:cilium assembly"/>
    <property type="evidence" value="ECO:0007669"/>
    <property type="project" value="TreeGrafter"/>
</dbReference>
<dbReference type="FunFam" id="3.40.50.410:FF:000003">
    <property type="entry name" value="Collagen type VI alpha 3 chain"/>
    <property type="match status" value="1"/>
</dbReference>
<comment type="function">
    <text evidence="22">May act as a cell-binding protein.</text>
</comment>
<dbReference type="PRINTS" id="PR00453">
    <property type="entry name" value="VWFADOMAIN"/>
</dbReference>
<dbReference type="Proteomes" id="UP000727407">
    <property type="component" value="Unassembled WGS sequence"/>
</dbReference>
<protein>
    <recommendedName>
        <fullName evidence="21">BBSome complex member BBS5</fullName>
    </recommendedName>
    <alternativeName>
        <fullName evidence="24">Collagen alpha-1(XXVIII) chain</fullName>
    </alternativeName>
</protein>
<evidence type="ECO:0000256" key="11">
    <source>
        <dbReference type="ARBA" id="ARBA00022737"/>
    </source>
</evidence>
<name>A0A8J4TDF0_CLAMG</name>
<keyword evidence="7" id="KW-0964">Secreted</keyword>
<feature type="region of interest" description="Disordered" evidence="25">
    <location>
        <begin position="1056"/>
        <end position="1123"/>
    </location>
</feature>
<evidence type="ECO:0000313" key="29">
    <source>
        <dbReference type="EMBL" id="KAF5894956.1"/>
    </source>
</evidence>
<keyword evidence="9" id="KW-0646">Protease inhibitor</keyword>
<feature type="region of interest" description="Disordered" evidence="25">
    <location>
        <begin position="1028"/>
        <end position="1047"/>
    </location>
</feature>
<keyword evidence="18" id="KW-1015">Disulfide bond</keyword>
<evidence type="ECO:0000256" key="22">
    <source>
        <dbReference type="ARBA" id="ARBA00058139"/>
    </source>
</evidence>
<dbReference type="GO" id="GO:0007155">
    <property type="term" value="P:cell adhesion"/>
    <property type="evidence" value="ECO:0007669"/>
    <property type="project" value="UniProtKB-KW"/>
</dbReference>
<feature type="chain" id="PRO_5035163958" description="BBSome complex member BBS5" evidence="26">
    <location>
        <begin position="20"/>
        <end position="1414"/>
    </location>
</feature>
<keyword evidence="17" id="KW-0472">Membrane</keyword>
<dbReference type="GO" id="GO:0034451">
    <property type="term" value="C:centriolar satellite"/>
    <property type="evidence" value="ECO:0007669"/>
    <property type="project" value="UniProtKB-SubCell"/>
</dbReference>
<evidence type="ECO:0000256" key="8">
    <source>
        <dbReference type="ARBA" id="ARBA00022530"/>
    </source>
</evidence>
<sequence>MGQWLSWLLLLTGLLAVYTQDYSKERTGERKHYLKNDGAAILDEDCGLELAFLVDSSENAKGHHQQEKKFAMDIVDGLQSIRLKTGRKLSWRVSLLQYSSHVIIEQTFKQWKGTENFKSSISPMSYIGHGTYTTYAITNMTKIFSDESKADGIKIALLLTDGVTHPRNPDIFSAVADAKNQGVKFFTIGITHTANDPTNIARLRLLASTPASSFLYNLQDTHITEKILTEIVQLAEDGCPVAQKCTCEKGERGPSGPAGEAGLSGLPGRDGSEGKPGYKGDKGNRGECGTPGIKGDRGPDGPVGTRGSRGLQGLPGPQGDIGPEGPQGKQGERGLIGPPGLQGETGIGLPGPKGDMGFQGRPGPPGLTGIGEPGPPGPQGPQGVQGEKGPQGEGYPGPKGDRGPDGPRGPRGQQGIGIKGEKGELGPAGLPGPVGLPGIGIQGEKGVEGPKGPPGGRGIPGEGLPGPKGEQGLPGEIGNPGERGIGESGPKGEPGVAGLAGLPGLPGEDGAPGQKGEPGATGLRGPEGEAGVGTQGEKGDQGQRGVRGLPGPPGISGPSGAKGEPGAPGRLGMPGLPGRAIAGPKGDVGPTGPPGPIGETGYGLPGPKGDRGNPGPLGPFGPKGEGYPGPAGPPGLPGLPGEPGLEGIGFPGPKGDIGFRGLPGLPGPPGEGIPGPPGNTGRPGPPGPVGPPGEGIQGHKGDQGPSGITGPRGPPGERLAGDKGDRGLQGERGMKGVKGDLGDTGLPGQSGRPGEKGEMGLTREDIIKLIKEICGCGIKCKERPMELVFVIDSSESVGPENFEIIKDFVTALVDRITVGRNATRIGLVLYSLDVHLEFNLARYMTKQDVKQAIRKMPYMGEGTYTGTAIRKATQEAFYSARNGVRKVAIVITDGQTDKRESVKLDMAVREAHAANIEMYALGIVNITDPTQAEFLRELNLIASDPDSDHMYLIDDFNTLPALESKLVSQFCEDENGALIYNRITNGVNGHNGYRRNGHDYHDNVLFGNNGYGSHHEEEFNRKVNAHSGTNFARTNPVPFRTTTDLDLGSHDRKVTDIKTDVTPVQPVKENSRTSHTSIISSSLPLSPSSSSSSSSLPSSSSSSKLSSSGSVISSSVSGKPQSRPVIISAPLDPRCSLVLSQGTCRDYIIRWYYDKHANACAQFWYGGCDGNENRFDTEDECKKTCVNNIGRLLVTNLRIIWHSVALPRVNLSVGYNSVINITTRTANSKLRGQTEALYILTKSNNTRFEFIFTNVIPGSPRLFTSVIAVHRAYETSKMYRDLKLRAALIQNKQLRLLPREQVYDKINGVWNLSSDQGNLGTFFITNVRIVWHANMNESFNVSIPYLQIRSIRIRDSKFGLALVIESSQQTGGYVLGFKIDPLDKLQDAVKEINSLHKVYSANPIFGVEYEMEEK</sequence>
<evidence type="ECO:0000256" key="23">
    <source>
        <dbReference type="ARBA" id="ARBA00061466"/>
    </source>
</evidence>
<evidence type="ECO:0000256" key="24">
    <source>
        <dbReference type="ARBA" id="ARBA00070674"/>
    </source>
</evidence>
<dbReference type="InterPro" id="IPR014003">
    <property type="entry name" value="BBS5_PH"/>
</dbReference>
<evidence type="ECO:0000313" key="30">
    <source>
        <dbReference type="Proteomes" id="UP000727407"/>
    </source>
</evidence>
<keyword evidence="8" id="KW-0272">Extracellular matrix</keyword>
<dbReference type="GO" id="GO:0004867">
    <property type="term" value="F:serine-type endopeptidase inhibitor activity"/>
    <property type="evidence" value="ECO:0007669"/>
    <property type="project" value="UniProtKB-KW"/>
</dbReference>
<dbReference type="GO" id="GO:0060170">
    <property type="term" value="C:ciliary membrane"/>
    <property type="evidence" value="ECO:0007669"/>
    <property type="project" value="UniProtKB-SubCell"/>
</dbReference>
<evidence type="ECO:0000256" key="18">
    <source>
        <dbReference type="ARBA" id="ARBA00023157"/>
    </source>
</evidence>
<reference evidence="29" key="1">
    <citation type="submission" date="2020-07" db="EMBL/GenBank/DDBJ databases">
        <title>Clarias magur genome sequencing, assembly and annotation.</title>
        <authorList>
            <person name="Kushwaha B."/>
            <person name="Kumar R."/>
            <person name="Das P."/>
            <person name="Joshi C.G."/>
            <person name="Kumar D."/>
            <person name="Nagpure N.S."/>
            <person name="Pandey M."/>
            <person name="Agarwal S."/>
            <person name="Srivastava S."/>
            <person name="Singh M."/>
            <person name="Sahoo L."/>
            <person name="Jayasankar P."/>
            <person name="Meher P.K."/>
            <person name="Koringa P.G."/>
            <person name="Iquebal M.A."/>
            <person name="Das S.P."/>
            <person name="Bit A."/>
            <person name="Patnaik S."/>
            <person name="Patel N."/>
            <person name="Shah T.M."/>
            <person name="Hinsu A."/>
            <person name="Jena J.K."/>
        </authorList>
    </citation>
    <scope>NUCLEOTIDE SEQUENCE</scope>
    <source>
        <strain evidence="29">CIFAMagur01</strain>
        <tissue evidence="29">Testis</tissue>
    </source>
</reference>
<feature type="region of interest" description="Disordered" evidence="25">
    <location>
        <begin position="249"/>
        <end position="758"/>
    </location>
</feature>
<comment type="subcellular location">
    <subcellularLocation>
        <location evidence="2">Cell projection</location>
        <location evidence="2">Cilium membrane</location>
    </subcellularLocation>
    <subcellularLocation>
        <location evidence="3">Cytoplasm</location>
        <location evidence="3">Cytoskeleton</location>
        <location evidence="3">Microtubule organizing center</location>
        <location evidence="3">Centrosome</location>
        <location evidence="3">Centriolar satellite</location>
    </subcellularLocation>
    <subcellularLocation>
        <location evidence="1">Secreted</location>
        <location evidence="1">Extracellular space</location>
        <location evidence="1">Extracellular matrix</location>
        <location evidence="1">Basement membrane</location>
    </subcellularLocation>
</comment>
<feature type="compositionally biased region" description="Pro residues" evidence="25">
    <location>
        <begin position="665"/>
        <end position="691"/>
    </location>
</feature>
<dbReference type="InterPro" id="IPR006606">
    <property type="entry name" value="BBL5"/>
</dbReference>
<evidence type="ECO:0000256" key="20">
    <source>
        <dbReference type="ARBA" id="ARBA00023273"/>
    </source>
</evidence>
<feature type="compositionally biased region" description="Low complexity" evidence="25">
    <location>
        <begin position="1077"/>
        <end position="1120"/>
    </location>
</feature>
<dbReference type="FunFam" id="2.30.29.30:FF:000232">
    <property type="entry name" value="Bardet-Biedl syndrome 5 isoform 1"/>
    <property type="match status" value="1"/>
</dbReference>
<feature type="domain" description="VWFA" evidence="27">
    <location>
        <begin position="786"/>
        <end position="966"/>
    </location>
</feature>
<evidence type="ECO:0000259" key="28">
    <source>
        <dbReference type="PROSITE" id="PS50279"/>
    </source>
</evidence>
<dbReference type="InterPro" id="IPR036880">
    <property type="entry name" value="Kunitz_BPTI_sf"/>
</dbReference>
<evidence type="ECO:0000256" key="9">
    <source>
        <dbReference type="ARBA" id="ARBA00022690"/>
    </source>
</evidence>
<dbReference type="FunFam" id="4.10.410.10:FF:000045">
    <property type="entry name" value="Collagen type XXVIII alpha 1 a"/>
    <property type="match status" value="1"/>
</dbReference>
<evidence type="ECO:0000256" key="17">
    <source>
        <dbReference type="ARBA" id="ARBA00023136"/>
    </source>
</evidence>
<dbReference type="PANTHER" id="PTHR21351">
    <property type="entry name" value="BARDET-BIEDL SYNDROME PROTEIN 5"/>
    <property type="match status" value="1"/>
</dbReference>
<feature type="compositionally biased region" description="Gly residues" evidence="25">
    <location>
        <begin position="454"/>
        <end position="466"/>
    </location>
</feature>
<keyword evidence="14" id="KW-0722">Serine protease inhibitor</keyword>
<dbReference type="GO" id="GO:0032266">
    <property type="term" value="F:phosphatidylinositol-3-phosphate binding"/>
    <property type="evidence" value="ECO:0007669"/>
    <property type="project" value="TreeGrafter"/>
</dbReference>
<organism evidence="29 30">
    <name type="scientific">Clarias magur</name>
    <name type="common">Asian catfish</name>
    <name type="synonym">Macropteronotus magur</name>
    <dbReference type="NCBI Taxonomy" id="1594786"/>
    <lineage>
        <taxon>Eukaryota</taxon>
        <taxon>Metazoa</taxon>
        <taxon>Chordata</taxon>
        <taxon>Craniata</taxon>
        <taxon>Vertebrata</taxon>
        <taxon>Euteleostomi</taxon>
        <taxon>Actinopterygii</taxon>
        <taxon>Neopterygii</taxon>
        <taxon>Teleostei</taxon>
        <taxon>Ostariophysi</taxon>
        <taxon>Siluriformes</taxon>
        <taxon>Clariidae</taxon>
        <taxon>Clarias</taxon>
    </lineage>
</organism>
<feature type="compositionally biased region" description="Low complexity" evidence="25">
    <location>
        <begin position="493"/>
        <end position="512"/>
    </location>
</feature>
<dbReference type="OrthoDB" id="687730at2759"/>
<comment type="similarity">
    <text evidence="4">Belongs to the BBS5 family.</text>
</comment>
<dbReference type="Pfam" id="PF07289">
    <property type="entry name" value="BBL5"/>
    <property type="match status" value="1"/>
</dbReference>
<dbReference type="PANTHER" id="PTHR21351:SF0">
    <property type="entry name" value="BARDET-BIEDL SYNDROME 5 PROTEIN"/>
    <property type="match status" value="1"/>
</dbReference>
<evidence type="ECO:0000256" key="7">
    <source>
        <dbReference type="ARBA" id="ARBA00022525"/>
    </source>
</evidence>
<dbReference type="InterPro" id="IPR002223">
    <property type="entry name" value="Kunitz_BPTI"/>
</dbReference>
<comment type="caution">
    <text evidence="29">The sequence shown here is derived from an EMBL/GenBank/DDBJ whole genome shotgun (WGS) entry which is preliminary data.</text>
</comment>
<gene>
    <name evidence="29" type="primary">col28a2a</name>
    <name evidence="29" type="ORF">DAT39_015332</name>
</gene>
<accession>A0A8J4TDF0</accession>
<keyword evidence="5" id="KW-1003">Cell membrane</keyword>
<dbReference type="Gene3D" id="4.10.410.10">
    <property type="entry name" value="Pancreatic trypsin inhibitor Kunitz domain"/>
    <property type="match status" value="1"/>
</dbReference>
<feature type="domain" description="VWFA" evidence="27">
    <location>
        <begin position="49"/>
        <end position="231"/>
    </location>
</feature>
<dbReference type="SUPFAM" id="SSF53300">
    <property type="entry name" value="vWA-like"/>
    <property type="match status" value="2"/>
</dbReference>
<dbReference type="InterPro" id="IPR002035">
    <property type="entry name" value="VWF_A"/>
</dbReference>
<keyword evidence="12" id="KW-0084">Basement membrane</keyword>
<dbReference type="PRINTS" id="PR00759">
    <property type="entry name" value="BASICPTASE"/>
</dbReference>
<dbReference type="Pfam" id="PF00092">
    <property type="entry name" value="VWA"/>
    <property type="match status" value="2"/>
</dbReference>
<keyword evidence="13" id="KW-0130">Cell adhesion</keyword>
<evidence type="ECO:0000256" key="10">
    <source>
        <dbReference type="ARBA" id="ARBA00022729"/>
    </source>
</evidence>
<dbReference type="SMART" id="SM00683">
    <property type="entry name" value="DM16"/>
    <property type="match status" value="2"/>
</dbReference>
<feature type="domain" description="BPTI/Kunitz inhibitor" evidence="28">
    <location>
        <begin position="1135"/>
        <end position="1185"/>
    </location>
</feature>
<keyword evidence="11" id="KW-0677">Repeat</keyword>
<comment type="similarity">
    <text evidence="23">Belongs to the VWA-containing collagen family.</text>
</comment>
<dbReference type="CDD" id="cd00900">
    <property type="entry name" value="PH-like"/>
    <property type="match status" value="1"/>
</dbReference>